<dbReference type="PATRIC" id="fig|584657.3.peg.1131"/>
<feature type="transmembrane region" description="Helical" evidence="1">
    <location>
        <begin position="9"/>
        <end position="27"/>
    </location>
</feature>
<reference evidence="4" key="1">
    <citation type="submission" date="2013-08" db="EMBL/GenBank/DDBJ databases">
        <title>Intrasporangium oryzae NRRL B-24470.</title>
        <authorList>
            <person name="Liu H."/>
            <person name="Wang G."/>
        </authorList>
    </citation>
    <scope>NUCLEOTIDE SEQUENCE [LARGE SCALE GENOMIC DNA]</scope>
    <source>
        <strain evidence="4">Q5-1</strain>
    </source>
</reference>
<protein>
    <recommendedName>
        <fullName evidence="2">Glycosyltransferase RgtA/B/C/D-like domain-containing protein</fullName>
    </recommendedName>
</protein>
<feature type="transmembrane region" description="Helical" evidence="1">
    <location>
        <begin position="250"/>
        <end position="266"/>
    </location>
</feature>
<keyword evidence="1" id="KW-1133">Transmembrane helix</keyword>
<feature type="transmembrane region" description="Helical" evidence="1">
    <location>
        <begin position="68"/>
        <end position="90"/>
    </location>
</feature>
<comment type="caution">
    <text evidence="3">The sequence shown here is derived from an EMBL/GenBank/DDBJ whole genome shotgun (WGS) entry which is preliminary data.</text>
</comment>
<feature type="transmembrane region" description="Helical" evidence="1">
    <location>
        <begin position="203"/>
        <end position="221"/>
    </location>
</feature>
<keyword evidence="1" id="KW-0472">Membrane</keyword>
<feature type="transmembrane region" description="Helical" evidence="1">
    <location>
        <begin position="440"/>
        <end position="459"/>
    </location>
</feature>
<evidence type="ECO:0000259" key="2">
    <source>
        <dbReference type="Pfam" id="PF13231"/>
    </source>
</evidence>
<feature type="transmembrane region" description="Helical" evidence="1">
    <location>
        <begin position="150"/>
        <end position="170"/>
    </location>
</feature>
<dbReference type="Proteomes" id="UP000019494">
    <property type="component" value="Unassembled WGS sequence"/>
</dbReference>
<evidence type="ECO:0000313" key="3">
    <source>
        <dbReference type="EMBL" id="EWT06915.1"/>
    </source>
</evidence>
<feature type="transmembrane region" description="Helical" evidence="1">
    <location>
        <begin position="39"/>
        <end position="56"/>
    </location>
</feature>
<feature type="transmembrane region" description="Helical" evidence="1">
    <location>
        <begin position="490"/>
        <end position="509"/>
    </location>
</feature>
<dbReference type="InterPro" id="IPR038731">
    <property type="entry name" value="RgtA/B/C-like"/>
</dbReference>
<keyword evidence="4" id="KW-1185">Reference proteome</keyword>
<dbReference type="EMBL" id="AWQS01000028">
    <property type="protein sequence ID" value="EWT06915.1"/>
    <property type="molecule type" value="Genomic_DNA"/>
</dbReference>
<organism evidence="3 4">
    <name type="scientific">Intrasporangium chromatireducens Q5-1</name>
    <dbReference type="NCBI Taxonomy" id="584657"/>
    <lineage>
        <taxon>Bacteria</taxon>
        <taxon>Bacillati</taxon>
        <taxon>Actinomycetota</taxon>
        <taxon>Actinomycetes</taxon>
        <taxon>Micrococcales</taxon>
        <taxon>Intrasporangiaceae</taxon>
        <taxon>Intrasporangium</taxon>
    </lineage>
</organism>
<evidence type="ECO:0000256" key="1">
    <source>
        <dbReference type="SAM" id="Phobius"/>
    </source>
</evidence>
<dbReference type="AlphaFoldDB" id="W9GLD3"/>
<proteinExistence type="predicted"/>
<feature type="transmembrane region" description="Helical" evidence="1">
    <location>
        <begin position="466"/>
        <end position="484"/>
    </location>
</feature>
<dbReference type="RefSeq" id="WP_051518233.1">
    <property type="nucleotide sequence ID" value="NZ_AWQS01000028.1"/>
</dbReference>
<feature type="transmembrane region" description="Helical" evidence="1">
    <location>
        <begin position="177"/>
        <end position="197"/>
    </location>
</feature>
<evidence type="ECO:0000313" key="4">
    <source>
        <dbReference type="Proteomes" id="UP000019494"/>
    </source>
</evidence>
<dbReference type="Pfam" id="PF13231">
    <property type="entry name" value="PMT_2"/>
    <property type="match status" value="1"/>
</dbReference>
<sequence>MREAVGTAVLRIVGAVTLVGGVAMVVVPRPVLTPLNHTIVVPTCIVALGLVFLLRLPQRLRAMLASRWTGPVLAVLGGGVGAFVGELLHFPYGWDASVVMGLARRIHAGLPVTPGEYHYLSEYPNNLPLLAIDRVAAAAGARLGVTPDSLLIGLNAVALLASIWLAHSVVRRCAGPVPAAAAALLITGFVGLSPWMAVPYTDIFAMPFTIAAVGLAGLAWSNRGARRWWAWGAAVVAGAAAYVIKTTPGVLVVAGVLVILLSLLPSRRRVDDDGPTKPAGRRVLRTLAAAGLTVLAFVGSAAGITTVARHATGADLSRVHTSVSAPIIWWVANGMIEIPAKDYISYGGFSRTMVNAIKGRTQAEMKAYSTQFIKAQWETRGVTGMAAFYANKAVWNFNDGMFSAWGEGGDAKRKPYADTPVAATLMEFNGFHGRYYESRASITEGVWAAVVLVAGFGLLRAPFRRDLLMLALSVLGIGTFILIFQGRSRYLLTFAPVIIALSCAVLPWARAGLVPWTRERGVRGRAQA</sequence>
<feature type="transmembrane region" description="Helical" evidence="1">
    <location>
        <begin position="228"/>
        <end position="244"/>
    </location>
</feature>
<feature type="domain" description="Glycosyltransferase RgtA/B/C/D-like" evidence="2">
    <location>
        <begin position="154"/>
        <end position="263"/>
    </location>
</feature>
<gene>
    <name evidence="3" type="ORF">N864_11880</name>
</gene>
<accession>W9GLD3</accession>
<keyword evidence="1" id="KW-0812">Transmembrane</keyword>
<dbReference type="OrthoDB" id="4923806at2"/>
<feature type="transmembrane region" description="Helical" evidence="1">
    <location>
        <begin position="287"/>
        <end position="308"/>
    </location>
</feature>
<name>W9GLD3_9MICO</name>